<protein>
    <recommendedName>
        <fullName evidence="3">Peptidase aspartic putative domain-containing protein</fullName>
    </recommendedName>
</protein>
<dbReference type="KEGG" id="fas:105266012"/>
<dbReference type="Proteomes" id="UP000694866">
    <property type="component" value="Unplaced"/>
</dbReference>
<keyword evidence="1" id="KW-1185">Reference proteome</keyword>
<dbReference type="GO" id="GO:0071897">
    <property type="term" value="P:DNA biosynthetic process"/>
    <property type="evidence" value="ECO:0007669"/>
    <property type="project" value="UniProtKB-ARBA"/>
</dbReference>
<accession>A0A9R1TZX2</accession>
<gene>
    <name evidence="2" type="primary">LOC105266012</name>
</gene>
<proteinExistence type="predicted"/>
<evidence type="ECO:0008006" key="3">
    <source>
        <dbReference type="Google" id="ProtNLM"/>
    </source>
</evidence>
<organism evidence="1 2">
    <name type="scientific">Fopius arisanus</name>
    <dbReference type="NCBI Taxonomy" id="64838"/>
    <lineage>
        <taxon>Eukaryota</taxon>
        <taxon>Metazoa</taxon>
        <taxon>Ecdysozoa</taxon>
        <taxon>Arthropoda</taxon>
        <taxon>Hexapoda</taxon>
        <taxon>Insecta</taxon>
        <taxon>Pterygota</taxon>
        <taxon>Neoptera</taxon>
        <taxon>Endopterygota</taxon>
        <taxon>Hymenoptera</taxon>
        <taxon>Apocrita</taxon>
        <taxon>Ichneumonoidea</taxon>
        <taxon>Braconidae</taxon>
        <taxon>Opiinae</taxon>
        <taxon>Fopius</taxon>
    </lineage>
</organism>
<dbReference type="PANTHER" id="PTHR47331:SF1">
    <property type="entry name" value="GAG-LIKE PROTEIN"/>
    <property type="match status" value="1"/>
</dbReference>
<dbReference type="RefSeq" id="XP_011302191.1">
    <property type="nucleotide sequence ID" value="XM_011303889.1"/>
</dbReference>
<evidence type="ECO:0000313" key="2">
    <source>
        <dbReference type="RefSeq" id="XP_011302191.1"/>
    </source>
</evidence>
<dbReference type="SUPFAM" id="SSF56672">
    <property type="entry name" value="DNA/RNA polymerases"/>
    <property type="match status" value="1"/>
</dbReference>
<dbReference type="OrthoDB" id="5920040at2759"/>
<dbReference type="AlphaFoldDB" id="A0A9R1TZX2"/>
<dbReference type="GeneID" id="105266012"/>
<name>A0A9R1TZX2_9HYME</name>
<dbReference type="PANTHER" id="PTHR47331">
    <property type="entry name" value="PHD-TYPE DOMAIN-CONTAINING PROTEIN"/>
    <property type="match status" value="1"/>
</dbReference>
<reference evidence="2" key="1">
    <citation type="submission" date="2025-08" db="UniProtKB">
        <authorList>
            <consortium name="RefSeq"/>
        </authorList>
    </citation>
    <scope>IDENTIFICATION</scope>
    <source>
        <strain evidence="2">USDA-PBARC FA_bdor</strain>
        <tissue evidence="2">Whole organism</tissue>
    </source>
</reference>
<evidence type="ECO:0000313" key="1">
    <source>
        <dbReference type="Proteomes" id="UP000694866"/>
    </source>
</evidence>
<sequence>MVTAKIKVMKNDNEFINCRTLLDSCSTTNLITERLATVLGLHRKKFLASIGGLHNLLTKTQQIVTTTIKSRINDEKRKLTFLIIPSISETVPGQPLDRDKIRKPNHLKLADPDFFCPAPIDMLIGTGTTIGLLGTDKMRLSPKDQPELYLLRTSLGWVIGGGAPTSNPKQNHSCHVTTTKASEFELARFWEIEEPVSTTVPTDTETIAEQHYKNHVTRNSTGRYIVTLPFNNNIGRLGESRSRAYNRWKSCERNLKLNPELAQQYNGVLQEYIDLGHMEEVSPSSLVDYGYYLPHHAVFKEGSLTTKVRVVFDGSAKTHTGISLNETLYVGPTIQDDIFALLIRFRIHYFVVTADIEKMYRQVLVRPEDRKYQRILWRNDDGPVRTFRLNTVTFGLSAAPYLAIRSIHQLVEDDGHLYPIGVQALKNDCYVDDLISGADTRQGAIAIQQEAERLVQGEASSFVNGPPMILYCFKKLHPMISIAIYYWETPRH</sequence>
<dbReference type="InterPro" id="IPR043502">
    <property type="entry name" value="DNA/RNA_pol_sf"/>
</dbReference>